<keyword evidence="1" id="KW-1133">Transmembrane helix</keyword>
<keyword evidence="1" id="KW-0472">Membrane</keyword>
<comment type="caution">
    <text evidence="2">The sequence shown here is derived from an EMBL/GenBank/DDBJ whole genome shotgun (WGS) entry which is preliminary data.</text>
</comment>
<evidence type="ECO:0000256" key="1">
    <source>
        <dbReference type="SAM" id="Phobius"/>
    </source>
</evidence>
<evidence type="ECO:0008006" key="4">
    <source>
        <dbReference type="Google" id="ProtNLM"/>
    </source>
</evidence>
<evidence type="ECO:0000313" key="2">
    <source>
        <dbReference type="EMBL" id="MCK9876078.1"/>
    </source>
</evidence>
<name>A0ABT0JYI0_9ACTN</name>
<dbReference type="RefSeq" id="WP_248815218.1">
    <property type="nucleotide sequence ID" value="NZ_JALKFT010000007.1"/>
</dbReference>
<reference evidence="2 3" key="1">
    <citation type="submission" date="2022-04" db="EMBL/GenBank/DDBJ databases">
        <title>Genome diversity in the genus Frankia.</title>
        <authorList>
            <person name="Carlos-Shanley C."/>
            <person name="Hahn D."/>
        </authorList>
    </citation>
    <scope>NUCLEOTIDE SEQUENCE [LARGE SCALE GENOMIC DNA]</scope>
    <source>
        <strain evidence="2 3">Ag45/Mut15</strain>
    </source>
</reference>
<gene>
    <name evidence="2" type="ORF">MXD59_09865</name>
</gene>
<keyword evidence="3" id="KW-1185">Reference proteome</keyword>
<proteinExistence type="predicted"/>
<organism evidence="2 3">
    <name type="scientific">Frankia umida</name>
    <dbReference type="NCBI Taxonomy" id="573489"/>
    <lineage>
        <taxon>Bacteria</taxon>
        <taxon>Bacillati</taxon>
        <taxon>Actinomycetota</taxon>
        <taxon>Actinomycetes</taxon>
        <taxon>Frankiales</taxon>
        <taxon>Frankiaceae</taxon>
        <taxon>Frankia</taxon>
    </lineage>
</organism>
<protein>
    <recommendedName>
        <fullName evidence="4">Adhesin domain-containing protein</fullName>
    </recommendedName>
</protein>
<sequence length="230" mass="24096">MPVFDTLVVVIAVVLLAAAIGGLSLLKLPPAELVHTVDGIDAVELMMAAGRVEVADRARDSVRAELTVRRRPGRAAPTVTTVGSVLRIDGRRSEVRVRLQVPAGTRVRAELLTGEITLWGVGGELSLVTRDGTIAGRELGAGPVAARSREGDVNLHFSSPPRDVHAQSDTGLVTVMLPDERYDVAVESGDPRGVDLNLTAVPGAAHRVVARTISGRVQVGTTAPLGPLPI</sequence>
<keyword evidence="1" id="KW-0812">Transmembrane</keyword>
<accession>A0ABT0JYI0</accession>
<dbReference type="EMBL" id="JALKFT010000007">
    <property type="protein sequence ID" value="MCK9876078.1"/>
    <property type="molecule type" value="Genomic_DNA"/>
</dbReference>
<evidence type="ECO:0000313" key="3">
    <source>
        <dbReference type="Proteomes" id="UP001201873"/>
    </source>
</evidence>
<dbReference type="Proteomes" id="UP001201873">
    <property type="component" value="Unassembled WGS sequence"/>
</dbReference>
<feature type="transmembrane region" description="Helical" evidence="1">
    <location>
        <begin position="6"/>
        <end position="26"/>
    </location>
</feature>